<gene>
    <name evidence="2" type="ORF">M0G41_05200</name>
</gene>
<dbReference type="InterPro" id="IPR013324">
    <property type="entry name" value="RNA_pol_sigma_r3/r4-like"/>
</dbReference>
<accession>A0ABT0GEV8</accession>
<proteinExistence type="predicted"/>
<keyword evidence="3" id="KW-1185">Reference proteome</keyword>
<dbReference type="EMBL" id="JALNMH010000003">
    <property type="protein sequence ID" value="MCK7593066.1"/>
    <property type="molecule type" value="Genomic_DNA"/>
</dbReference>
<dbReference type="NCBIfam" id="TIGR02999">
    <property type="entry name" value="Sig-70_X6"/>
    <property type="match status" value="1"/>
</dbReference>
<dbReference type="RefSeq" id="WP_248206056.1">
    <property type="nucleotide sequence ID" value="NZ_JALNMH010000003.1"/>
</dbReference>
<feature type="domain" description="RNA polymerase sigma-70 ECF-like HTH" evidence="1">
    <location>
        <begin position="12"/>
        <end position="186"/>
    </location>
</feature>
<dbReference type="InterPro" id="IPR011517">
    <property type="entry name" value="RNA_pol_sigma70_ECF-like"/>
</dbReference>
<dbReference type="Gene3D" id="1.10.10.10">
    <property type="entry name" value="Winged helix-like DNA-binding domain superfamily/Winged helix DNA-binding domain"/>
    <property type="match status" value="1"/>
</dbReference>
<dbReference type="InterPro" id="IPR053812">
    <property type="entry name" value="HTH_Sigma70_ECF-like"/>
</dbReference>
<name>A0ABT0GEV8_9GAMM</name>
<dbReference type="InterPro" id="IPR036388">
    <property type="entry name" value="WH-like_DNA-bd_sf"/>
</dbReference>
<evidence type="ECO:0000259" key="1">
    <source>
        <dbReference type="Pfam" id="PF07638"/>
    </source>
</evidence>
<organism evidence="2 3">
    <name type="scientific">Pseudomarimonas salicorniae</name>
    <dbReference type="NCBI Taxonomy" id="2933270"/>
    <lineage>
        <taxon>Bacteria</taxon>
        <taxon>Pseudomonadati</taxon>
        <taxon>Pseudomonadota</taxon>
        <taxon>Gammaproteobacteria</taxon>
        <taxon>Lysobacterales</taxon>
        <taxon>Lysobacteraceae</taxon>
        <taxon>Pseudomarimonas</taxon>
    </lineage>
</organism>
<dbReference type="Pfam" id="PF07638">
    <property type="entry name" value="Sigma70_ECF"/>
    <property type="match status" value="1"/>
</dbReference>
<evidence type="ECO:0000313" key="2">
    <source>
        <dbReference type="EMBL" id="MCK7593066.1"/>
    </source>
</evidence>
<reference evidence="2" key="1">
    <citation type="submission" date="2022-04" db="EMBL/GenBank/DDBJ databases">
        <title>Lysobacter sp. CAU 1642 isolated from sea sand.</title>
        <authorList>
            <person name="Kim W."/>
        </authorList>
    </citation>
    <scope>NUCLEOTIDE SEQUENCE</scope>
    <source>
        <strain evidence="2">CAU 1642</strain>
    </source>
</reference>
<dbReference type="Proteomes" id="UP001431449">
    <property type="component" value="Unassembled WGS sequence"/>
</dbReference>
<protein>
    <submittedName>
        <fullName evidence="2">ECF-type sigma factor</fullName>
    </submittedName>
</protein>
<comment type="caution">
    <text evidence="2">The sequence shown here is derived from an EMBL/GenBank/DDBJ whole genome shotgun (WGS) entry which is preliminary data.</text>
</comment>
<sequence length="190" mass="20622">MGSDAALTSQDEITLLLRDAADSGSKEALGRVFELLHAELKILARSRVGGGGSATISPTVLVNELFIKFTECRQLALAGRVHFFATAARAMRQIVTDAARAALAGKRGGEMLQITLSESDFADDQRTLVALDEALDDLERIDPALRQLVELRFYAGLSMAEIAALVGRSERSLHRDWERARALLNAMLVA</sequence>
<dbReference type="SUPFAM" id="SSF88659">
    <property type="entry name" value="Sigma3 and sigma4 domains of RNA polymerase sigma factors"/>
    <property type="match status" value="1"/>
</dbReference>
<evidence type="ECO:0000313" key="3">
    <source>
        <dbReference type="Proteomes" id="UP001431449"/>
    </source>
</evidence>